<dbReference type="Proteomes" id="UP000008955">
    <property type="component" value="Chromosome"/>
</dbReference>
<dbReference type="AlphaFoldDB" id="D4LRI1"/>
<keyword evidence="2" id="KW-1185">Reference proteome</keyword>
<evidence type="ECO:0000313" key="2">
    <source>
        <dbReference type="Proteomes" id="UP000008955"/>
    </source>
</evidence>
<gene>
    <name evidence="1" type="ORF">CK5_20110</name>
</gene>
<protein>
    <submittedName>
        <fullName evidence="1">Uncharacterized protein</fullName>
    </submittedName>
</protein>
<reference evidence="1 2" key="1">
    <citation type="submission" date="2010-03" db="EMBL/GenBank/DDBJ databases">
        <title>The genome sequence of Ruminococcus obeum A2-162.</title>
        <authorList>
            <consortium name="metaHIT consortium -- http://www.metahit.eu/"/>
            <person name="Pajon A."/>
            <person name="Turner K."/>
            <person name="Parkhill J."/>
            <person name="Duncan S."/>
            <person name="Flint H."/>
        </authorList>
    </citation>
    <scope>NUCLEOTIDE SEQUENCE [LARGE SCALE GENOMIC DNA]</scope>
    <source>
        <strain evidence="1 2">A2-162</strain>
    </source>
</reference>
<sequence length="18" mass="2088">MAEMLFGTAFSFYEELSD</sequence>
<name>D4LRI1_9FIRM</name>
<organism evidence="1 2">
    <name type="scientific">Blautia obeum A2-162</name>
    <dbReference type="NCBI Taxonomy" id="657314"/>
    <lineage>
        <taxon>Bacteria</taxon>
        <taxon>Bacillati</taxon>
        <taxon>Bacillota</taxon>
        <taxon>Clostridia</taxon>
        <taxon>Lachnospirales</taxon>
        <taxon>Lachnospiraceae</taxon>
        <taxon>Blautia</taxon>
    </lineage>
</organism>
<proteinExistence type="predicted"/>
<dbReference type="KEGG" id="rob:CK5_20110"/>
<dbReference type="HOGENOM" id="CLU_3430779_0_0_9"/>
<dbReference type="EMBL" id="FP929054">
    <property type="protein sequence ID" value="CBL23389.1"/>
    <property type="molecule type" value="Genomic_DNA"/>
</dbReference>
<accession>D4LRI1</accession>
<evidence type="ECO:0000313" key="1">
    <source>
        <dbReference type="EMBL" id="CBL23389.1"/>
    </source>
</evidence>
<reference evidence="1 2" key="2">
    <citation type="submission" date="2010-03" db="EMBL/GenBank/DDBJ databases">
        <authorList>
            <person name="Pajon A."/>
        </authorList>
    </citation>
    <scope>NUCLEOTIDE SEQUENCE [LARGE SCALE GENOMIC DNA]</scope>
    <source>
        <strain evidence="1 2">A2-162</strain>
    </source>
</reference>